<feature type="chain" id="PRO_5039730707" evidence="4">
    <location>
        <begin position="26"/>
        <end position="278"/>
    </location>
</feature>
<dbReference type="PROSITE" id="PS51257">
    <property type="entry name" value="PROKAR_LIPOPROTEIN"/>
    <property type="match status" value="1"/>
</dbReference>
<dbReference type="EMBL" id="WJJP01000566">
    <property type="protein sequence ID" value="MBD3326348.1"/>
    <property type="molecule type" value="Genomic_DNA"/>
</dbReference>
<keyword evidence="4" id="KW-0732">Signal</keyword>
<name>A0A9D5JY22_9BACT</name>
<evidence type="ECO:0000256" key="1">
    <source>
        <dbReference type="ARBA" id="ARBA00004906"/>
    </source>
</evidence>
<dbReference type="PANTHER" id="PTHR22990:SF15">
    <property type="entry name" value="F-BOX ONLY PROTEIN 10"/>
    <property type="match status" value="1"/>
</dbReference>
<keyword evidence="2" id="KW-0677">Repeat</keyword>
<comment type="pathway">
    <text evidence="1">Protein modification; protein ubiquitination.</text>
</comment>
<protein>
    <submittedName>
        <fullName evidence="6">DUF1565 domain-containing protein</fullName>
    </submittedName>
</protein>
<dbReference type="Gene3D" id="2.160.20.10">
    <property type="entry name" value="Single-stranded right-handed beta-helix, Pectin lyase-like"/>
    <property type="match status" value="1"/>
</dbReference>
<evidence type="ECO:0000313" key="6">
    <source>
        <dbReference type="EMBL" id="MBD3326348.1"/>
    </source>
</evidence>
<dbReference type="InterPro" id="IPR006626">
    <property type="entry name" value="PbH1"/>
</dbReference>
<dbReference type="InterPro" id="IPR039448">
    <property type="entry name" value="Beta_helix"/>
</dbReference>
<dbReference type="InterPro" id="IPR022441">
    <property type="entry name" value="Para_beta_helix_rpt-2"/>
</dbReference>
<feature type="domain" description="Right handed beta helix" evidence="5">
    <location>
        <begin position="85"/>
        <end position="218"/>
    </location>
</feature>
<proteinExistence type="predicted"/>
<accession>A0A9D5JY22</accession>
<dbReference type="Proteomes" id="UP000649604">
    <property type="component" value="Unassembled WGS sequence"/>
</dbReference>
<evidence type="ECO:0000256" key="2">
    <source>
        <dbReference type="ARBA" id="ARBA00022737"/>
    </source>
</evidence>
<dbReference type="InterPro" id="IPR051550">
    <property type="entry name" value="SCF-Subunits/Alg-Epimerases"/>
</dbReference>
<reference evidence="6" key="1">
    <citation type="submission" date="2019-11" db="EMBL/GenBank/DDBJ databases">
        <title>Microbial mats filling the niche in hypersaline microbial mats.</title>
        <authorList>
            <person name="Wong H.L."/>
            <person name="Macleod F.I."/>
            <person name="White R.A. III"/>
            <person name="Burns B.P."/>
        </authorList>
    </citation>
    <scope>NUCLEOTIDE SEQUENCE</scope>
    <source>
        <strain evidence="6">Rbin_158</strain>
    </source>
</reference>
<dbReference type="AlphaFoldDB" id="A0A9D5JY22"/>
<comment type="caution">
    <text evidence="6">The sequence shown here is derived from an EMBL/GenBank/DDBJ whole genome shotgun (WGS) entry which is preliminary data.</text>
</comment>
<keyword evidence="3" id="KW-0833">Ubl conjugation pathway</keyword>
<feature type="signal peptide" evidence="4">
    <location>
        <begin position="1"/>
        <end position="25"/>
    </location>
</feature>
<evidence type="ECO:0000256" key="4">
    <source>
        <dbReference type="SAM" id="SignalP"/>
    </source>
</evidence>
<sequence length="278" mass="29482">MNDAIIRRYCLLFLLGLLLSVSVGCDSDSNVDPVEATAQGPTAGPNRMIEVPGDYPLIQQAIEAADNGDFIWVAAGVYAENLRIIAKNISLRGVGPGASIVQGSVRFVDTSESSFEGFRVIGEGMYVSRSPIRISGNEILDSPTAGLWVDHCPGVLISDNTISNSGQEGLVIDDSSGVIGSNQITGNRTDGVVINNSSPTLQQNVISGNQRDGLSIHGVTAHAAPLLISNTFEENGTGSHYDIICFGNTNPTGVGNRYERCLNCAECRSFDDPVTYLD</sequence>
<dbReference type="PANTHER" id="PTHR22990">
    <property type="entry name" value="F-BOX ONLY PROTEIN"/>
    <property type="match status" value="1"/>
</dbReference>
<dbReference type="NCBIfam" id="TIGR03804">
    <property type="entry name" value="para_beta_helix"/>
    <property type="match status" value="1"/>
</dbReference>
<evidence type="ECO:0000259" key="5">
    <source>
        <dbReference type="Pfam" id="PF13229"/>
    </source>
</evidence>
<dbReference type="Pfam" id="PF13229">
    <property type="entry name" value="Beta_helix"/>
    <property type="match status" value="1"/>
</dbReference>
<dbReference type="InterPro" id="IPR012334">
    <property type="entry name" value="Pectin_lyas_fold"/>
</dbReference>
<gene>
    <name evidence="6" type="ORF">GF339_17315</name>
</gene>
<evidence type="ECO:0000313" key="7">
    <source>
        <dbReference type="Proteomes" id="UP000649604"/>
    </source>
</evidence>
<dbReference type="InterPro" id="IPR011050">
    <property type="entry name" value="Pectin_lyase_fold/virulence"/>
</dbReference>
<organism evidence="6 7">
    <name type="scientific">candidate division KSB3 bacterium</name>
    <dbReference type="NCBI Taxonomy" id="2044937"/>
    <lineage>
        <taxon>Bacteria</taxon>
        <taxon>candidate division KSB3</taxon>
    </lineage>
</organism>
<evidence type="ECO:0000256" key="3">
    <source>
        <dbReference type="ARBA" id="ARBA00022786"/>
    </source>
</evidence>
<dbReference type="SMART" id="SM00710">
    <property type="entry name" value="PbH1"/>
    <property type="match status" value="3"/>
</dbReference>
<dbReference type="SUPFAM" id="SSF51126">
    <property type="entry name" value="Pectin lyase-like"/>
    <property type="match status" value="1"/>
</dbReference>